<protein>
    <submittedName>
        <fullName evidence="1">Uncharacterized protein</fullName>
    </submittedName>
</protein>
<dbReference type="Proteomes" id="UP000178086">
    <property type="component" value="Unassembled WGS sequence"/>
</dbReference>
<sequence>MDRTIHRKNKFHSLVAILLIVVIGLVASVDMPEGFETAQQSKHRVLIDRPQTAILFAWRDSPAGENSVFANAKKRKKTYYDEDFIIFSLGSSPPGPSLIQRINDVSASKYRSFYSLGTLSRRHLLLTKYRDFVDLNTQQYGRSLH</sequence>
<dbReference type="EMBL" id="MELI01000084">
    <property type="protein sequence ID" value="OFW32828.1"/>
    <property type="molecule type" value="Genomic_DNA"/>
</dbReference>
<name>A0A1F2UIJ3_9ACTN</name>
<proteinExistence type="predicted"/>
<reference evidence="1 2" key="1">
    <citation type="journal article" date="2016" name="Nat. Commun.">
        <title>Thousands of microbial genomes shed light on interconnected biogeochemical processes in an aquifer system.</title>
        <authorList>
            <person name="Anantharaman K."/>
            <person name="Brown C.T."/>
            <person name="Hug L.A."/>
            <person name="Sharon I."/>
            <person name="Castelle C.J."/>
            <person name="Probst A.J."/>
            <person name="Thomas B.C."/>
            <person name="Singh A."/>
            <person name="Wilkins M.J."/>
            <person name="Karaoz U."/>
            <person name="Brodie E.L."/>
            <person name="Williams K.H."/>
            <person name="Hubbard S.S."/>
            <person name="Banfield J.F."/>
        </authorList>
    </citation>
    <scope>NUCLEOTIDE SEQUENCE [LARGE SCALE GENOMIC DNA]</scope>
</reference>
<gene>
    <name evidence="1" type="ORF">A2074_05400</name>
</gene>
<evidence type="ECO:0000313" key="1">
    <source>
        <dbReference type="EMBL" id="OFW32828.1"/>
    </source>
</evidence>
<accession>A0A1F2UIJ3</accession>
<comment type="caution">
    <text evidence="1">The sequence shown here is derived from an EMBL/GenBank/DDBJ whole genome shotgun (WGS) entry which is preliminary data.</text>
</comment>
<dbReference type="AlphaFoldDB" id="A0A1F2UIJ3"/>
<evidence type="ECO:0000313" key="2">
    <source>
        <dbReference type="Proteomes" id="UP000178086"/>
    </source>
</evidence>
<organism evidence="1 2">
    <name type="scientific">Candidatus Aquicultor primus</name>
    <dbReference type="NCBI Taxonomy" id="1797195"/>
    <lineage>
        <taxon>Bacteria</taxon>
        <taxon>Bacillati</taxon>
        <taxon>Actinomycetota</taxon>
        <taxon>Candidatus Aquicultoria</taxon>
        <taxon>Candidatus Aquicultorales</taxon>
        <taxon>Candidatus Aquicultoraceae</taxon>
        <taxon>Candidatus Aquicultor</taxon>
    </lineage>
</organism>